<proteinExistence type="predicted"/>
<dbReference type="AlphaFoldDB" id="A0A6C0BPE9"/>
<reference evidence="1" key="1">
    <citation type="journal article" date="2020" name="Nature">
        <title>Giant virus diversity and host interactions through global metagenomics.</title>
        <authorList>
            <person name="Schulz F."/>
            <person name="Roux S."/>
            <person name="Paez-Espino D."/>
            <person name="Jungbluth S."/>
            <person name="Walsh D.A."/>
            <person name="Denef V.J."/>
            <person name="McMahon K.D."/>
            <person name="Konstantinidis K.T."/>
            <person name="Eloe-Fadrosh E.A."/>
            <person name="Kyrpides N.C."/>
            <person name="Woyke T."/>
        </authorList>
    </citation>
    <scope>NUCLEOTIDE SEQUENCE</scope>
    <source>
        <strain evidence="1">GVMAG-M-3300017651-5</strain>
    </source>
</reference>
<accession>A0A6C0BPE9</accession>
<name>A0A6C0BPE9_9ZZZZ</name>
<protein>
    <submittedName>
        <fullName evidence="1">Uncharacterized protein</fullName>
    </submittedName>
</protein>
<dbReference type="EMBL" id="MN739197">
    <property type="protein sequence ID" value="QHS93133.1"/>
    <property type="molecule type" value="Genomic_DNA"/>
</dbReference>
<evidence type="ECO:0000313" key="1">
    <source>
        <dbReference type="EMBL" id="QHS93133.1"/>
    </source>
</evidence>
<organism evidence="1">
    <name type="scientific">viral metagenome</name>
    <dbReference type="NCBI Taxonomy" id="1070528"/>
    <lineage>
        <taxon>unclassified sequences</taxon>
        <taxon>metagenomes</taxon>
        <taxon>organismal metagenomes</taxon>
    </lineage>
</organism>
<sequence>MSSKIPECRKYPWLFIPNRIIPEDDRWLCLRGQNSRPFRDSNITHQDVISLINQGYELTEIDRTNIATKMNIEEILSLWEHYPVKLKGDLLRSNSSYNLKYQAQLHREECTLDSKFIDSSVWHIEIISRYVDVSIILNNPQIPWYRTSMSWNRTVTLEHTPLIDSGNATGNWIMGDMLDRSPIHLCIPYVNNRNIHTLASNPNLTLDDAITILETYRDYVDRSTGFWDELSRSLHIDDIIKLDGVVQCNWTKRIWWNPSITSDNIDRVRALMGDPLRSLYYGCNLDNVTQDEWMRVSWDDQIGISTHPRCLKYLNKMRYADPIMKNIILNSDIDLIEEHVENVHFIDLLLMRQDLTPKLLQIVQDNLTGVSYGSWNYPEMERACELHPDRLIDLFSKRLTASKLAYCRWLDVTRLHEYDIECYPPREFFCSMDEVEDDMSFSLLSQNNKLTYSKVQDLLTRGVITLEDIEDNWDNIQRNLRVEDLPKFNLPICKRTMYRRINMSDCSGSGVQYALSMGLSDIITSYTSGLTIELADRLGIQLVYQVLTLDQLCIRGLDLVSMENMYHIPMRFRLLHRLGNTSCIVNCFKTIPFSNRSLKTYSDIDIICN</sequence>